<keyword evidence="1" id="KW-0812">Transmembrane</keyword>
<comment type="caution">
    <text evidence="2">The sequence shown here is derived from an EMBL/GenBank/DDBJ whole genome shotgun (WGS) entry which is preliminary data.</text>
</comment>
<name>A0A1J4V9N5_9BACT</name>
<gene>
    <name evidence="2" type="ORF">AUJ44_01650</name>
</gene>
<protein>
    <recommendedName>
        <fullName evidence="4">Ada DNA repair metal-binding domain-containing protein</fullName>
    </recommendedName>
</protein>
<proteinExistence type="predicted"/>
<accession>A0A1J4V9N5</accession>
<organism evidence="2 3">
    <name type="scientific">Candidatus Nomurabacteria bacterium CG1_02_47_685</name>
    <dbReference type="NCBI Taxonomy" id="1805282"/>
    <lineage>
        <taxon>Bacteria</taxon>
        <taxon>Candidatus Nomuraibacteriota</taxon>
    </lineage>
</organism>
<reference evidence="2 3" key="1">
    <citation type="journal article" date="2016" name="Environ. Microbiol.">
        <title>Genomic resolution of a cold subsurface aquifer community provides metabolic insights for novel microbes adapted to high CO concentrations.</title>
        <authorList>
            <person name="Probst A.J."/>
            <person name="Castelle C.J."/>
            <person name="Singh A."/>
            <person name="Brown C.T."/>
            <person name="Anantharaman K."/>
            <person name="Sharon I."/>
            <person name="Hug L.A."/>
            <person name="Burstein D."/>
            <person name="Emerson J.B."/>
            <person name="Thomas B.C."/>
            <person name="Banfield J.F."/>
        </authorList>
    </citation>
    <scope>NUCLEOTIDE SEQUENCE [LARGE SCALE GENOMIC DNA]</scope>
    <source>
        <strain evidence="2">CG1_02_47_685</strain>
    </source>
</reference>
<evidence type="ECO:0000256" key="1">
    <source>
        <dbReference type="SAM" id="Phobius"/>
    </source>
</evidence>
<evidence type="ECO:0000313" key="2">
    <source>
        <dbReference type="EMBL" id="OIO32755.1"/>
    </source>
</evidence>
<keyword evidence="1" id="KW-1133">Transmembrane helix</keyword>
<dbReference type="AlphaFoldDB" id="A0A1J4V9N5"/>
<evidence type="ECO:0008006" key="4">
    <source>
        <dbReference type="Google" id="ProtNLM"/>
    </source>
</evidence>
<keyword evidence="1" id="KW-0472">Membrane</keyword>
<dbReference type="InterPro" id="IPR035451">
    <property type="entry name" value="Ada-like_dom_sf"/>
</dbReference>
<dbReference type="Gene3D" id="3.40.10.10">
    <property type="entry name" value="DNA Methylphosphotriester Repair Domain"/>
    <property type="match status" value="1"/>
</dbReference>
<feature type="transmembrane region" description="Helical" evidence="1">
    <location>
        <begin position="20"/>
        <end position="40"/>
    </location>
</feature>
<dbReference type="EMBL" id="MNVO01000027">
    <property type="protein sequence ID" value="OIO32755.1"/>
    <property type="molecule type" value="Genomic_DNA"/>
</dbReference>
<dbReference type="Proteomes" id="UP000183206">
    <property type="component" value="Unassembled WGS sequence"/>
</dbReference>
<sequence length="131" mass="14343">MSISDFGQKIKHFLEHNETLFIATIIILVAFASFGLGRLSKIERQKEPVRIENPKAIMQAAAIVPDIGNPATDHPAGTSEEIFVASKNGTKYHFPWCSGAQAIKDSNKIVFKSREEAQRAGYTPAANCKGL</sequence>
<dbReference type="STRING" id="1805282.AUJ44_01650"/>
<dbReference type="SUPFAM" id="SSF57884">
    <property type="entry name" value="Ada DNA repair protein, N-terminal domain (N-Ada 10)"/>
    <property type="match status" value="1"/>
</dbReference>
<evidence type="ECO:0000313" key="3">
    <source>
        <dbReference type="Proteomes" id="UP000183206"/>
    </source>
</evidence>